<name>A0A2T7ECT7_9POAL</name>
<keyword evidence="2" id="KW-1185">Reference proteome</keyword>
<sequence>MLRRRLAGRLSSGWLFLFVFLDNTNFQPLV</sequence>
<reference evidence="1 2" key="1">
    <citation type="submission" date="2018-04" db="EMBL/GenBank/DDBJ databases">
        <title>WGS assembly of Panicum hallii var. hallii HAL2.</title>
        <authorList>
            <person name="Lovell J."/>
            <person name="Jenkins J."/>
            <person name="Lowry D."/>
            <person name="Mamidi S."/>
            <person name="Sreedasyam A."/>
            <person name="Weng X."/>
            <person name="Barry K."/>
            <person name="Bonette J."/>
            <person name="Campitelli B."/>
            <person name="Daum C."/>
            <person name="Gordon S."/>
            <person name="Gould B."/>
            <person name="Lipzen A."/>
            <person name="MacQueen A."/>
            <person name="Palacio-Mejia J."/>
            <person name="Plott C."/>
            <person name="Shakirov E."/>
            <person name="Shu S."/>
            <person name="Yoshinaga Y."/>
            <person name="Zane M."/>
            <person name="Rokhsar D."/>
            <person name="Grimwood J."/>
            <person name="Schmutz J."/>
            <person name="Juenger T."/>
        </authorList>
    </citation>
    <scope>NUCLEOTIDE SEQUENCE [LARGE SCALE GENOMIC DNA]</scope>
    <source>
        <strain evidence="2">cv. HAL2</strain>
    </source>
</reference>
<organism evidence="1 2">
    <name type="scientific">Panicum hallii var. hallii</name>
    <dbReference type="NCBI Taxonomy" id="1504633"/>
    <lineage>
        <taxon>Eukaryota</taxon>
        <taxon>Viridiplantae</taxon>
        <taxon>Streptophyta</taxon>
        <taxon>Embryophyta</taxon>
        <taxon>Tracheophyta</taxon>
        <taxon>Spermatophyta</taxon>
        <taxon>Magnoliopsida</taxon>
        <taxon>Liliopsida</taxon>
        <taxon>Poales</taxon>
        <taxon>Poaceae</taxon>
        <taxon>PACMAD clade</taxon>
        <taxon>Panicoideae</taxon>
        <taxon>Panicodae</taxon>
        <taxon>Paniceae</taxon>
        <taxon>Panicinae</taxon>
        <taxon>Panicum</taxon>
        <taxon>Panicum sect. Panicum</taxon>
    </lineage>
</organism>
<proteinExistence type="predicted"/>
<protein>
    <submittedName>
        <fullName evidence="1">Uncharacterized protein</fullName>
    </submittedName>
</protein>
<dbReference type="Gramene" id="PUZ65645">
    <property type="protein sequence ID" value="PUZ65645"/>
    <property type="gene ID" value="GQ55_3G241000"/>
</dbReference>
<evidence type="ECO:0000313" key="1">
    <source>
        <dbReference type="EMBL" id="PUZ65645.1"/>
    </source>
</evidence>
<dbReference type="EMBL" id="CM009751">
    <property type="protein sequence ID" value="PUZ65645.1"/>
    <property type="molecule type" value="Genomic_DNA"/>
</dbReference>
<evidence type="ECO:0000313" key="2">
    <source>
        <dbReference type="Proteomes" id="UP000244336"/>
    </source>
</evidence>
<dbReference type="AlphaFoldDB" id="A0A2T7ECT7"/>
<accession>A0A2T7ECT7</accession>
<gene>
    <name evidence="1" type="ORF">GQ55_3G241000</name>
</gene>
<dbReference type="Proteomes" id="UP000244336">
    <property type="component" value="Chromosome 3"/>
</dbReference>